<feature type="compositionally biased region" description="Basic and acidic residues" evidence="1">
    <location>
        <begin position="244"/>
        <end position="260"/>
    </location>
</feature>
<feature type="region of interest" description="Disordered" evidence="1">
    <location>
        <begin position="240"/>
        <end position="361"/>
    </location>
</feature>
<feature type="compositionally biased region" description="Basic and acidic residues" evidence="1">
    <location>
        <begin position="75"/>
        <end position="87"/>
    </location>
</feature>
<feature type="region of interest" description="Disordered" evidence="1">
    <location>
        <begin position="25"/>
        <end position="222"/>
    </location>
</feature>
<dbReference type="EMBL" id="CADCWM010000349">
    <property type="protein sequence ID" value="CAA9554661.1"/>
    <property type="molecule type" value="Genomic_DNA"/>
</dbReference>
<protein>
    <submittedName>
        <fullName evidence="2">Uncharacterized protein</fullName>
    </submittedName>
</protein>
<feature type="compositionally biased region" description="Basic residues" evidence="1">
    <location>
        <begin position="325"/>
        <end position="339"/>
    </location>
</feature>
<feature type="compositionally biased region" description="Low complexity" evidence="1">
    <location>
        <begin position="52"/>
        <end position="74"/>
    </location>
</feature>
<feature type="compositionally biased region" description="Basic and acidic residues" evidence="1">
    <location>
        <begin position="308"/>
        <end position="324"/>
    </location>
</feature>
<feature type="non-terminal residue" evidence="2">
    <location>
        <position position="361"/>
    </location>
</feature>
<sequence>QPDAGPSPVRLRAEYLRWLVPDPAHHRWRLPPCPPPVPDHSPVPVGAGGLRHLGPGPLAGAARPRAGAGDPAGLRPDRRGPGRDRLVRPAATSRPGRRGSRGFAGPVRRGAAVPPAIGRDAGRLSHPRRPRCPPYRDHRGRGRERDGDPARSAGGGRHGGLCRHQHPDPRLPAPADLARDAKYRHVPDRAAPPGPDRASTGGDRRAARRIPAGEADHHGDRRSLGLWIAGVARFPLRGAHRHLRGDDGGPAEDRPVDRARRDRARRRATGLAGDCDRRPGPRRDREHQGLRPLARDRGVAGRYPPADGLHRGDRRGPAPWLDRRVGRRPGRRRDPGHRRGCPDPLAPPPRRPRRTGRRPPL</sequence>
<gene>
    <name evidence="2" type="ORF">AVDCRST_MAG88-1014</name>
</gene>
<dbReference type="AlphaFoldDB" id="A0A6J4UQ42"/>
<accession>A0A6J4UQ42</accession>
<organism evidence="2">
    <name type="scientific">uncultured Thermomicrobiales bacterium</name>
    <dbReference type="NCBI Taxonomy" id="1645740"/>
    <lineage>
        <taxon>Bacteria</taxon>
        <taxon>Pseudomonadati</taxon>
        <taxon>Thermomicrobiota</taxon>
        <taxon>Thermomicrobia</taxon>
        <taxon>Thermomicrobiales</taxon>
        <taxon>environmental samples</taxon>
    </lineage>
</organism>
<feature type="compositionally biased region" description="Basic and acidic residues" evidence="1">
    <location>
        <begin position="177"/>
        <end position="188"/>
    </location>
</feature>
<name>A0A6J4UQ42_9BACT</name>
<evidence type="ECO:0000313" key="2">
    <source>
        <dbReference type="EMBL" id="CAA9554661.1"/>
    </source>
</evidence>
<reference evidence="2" key="1">
    <citation type="submission" date="2020-02" db="EMBL/GenBank/DDBJ databases">
        <authorList>
            <person name="Meier V. D."/>
        </authorList>
    </citation>
    <scope>NUCLEOTIDE SEQUENCE</scope>
    <source>
        <strain evidence="2">AVDCRST_MAG88</strain>
    </source>
</reference>
<feature type="non-terminal residue" evidence="2">
    <location>
        <position position="1"/>
    </location>
</feature>
<feature type="compositionally biased region" description="Basic and acidic residues" evidence="1">
    <location>
        <begin position="274"/>
        <end position="299"/>
    </location>
</feature>
<feature type="compositionally biased region" description="Pro residues" evidence="1">
    <location>
        <begin position="31"/>
        <end position="41"/>
    </location>
</feature>
<evidence type="ECO:0000256" key="1">
    <source>
        <dbReference type="SAM" id="MobiDB-lite"/>
    </source>
</evidence>
<feature type="compositionally biased region" description="Basic residues" evidence="1">
    <location>
        <begin position="350"/>
        <end position="361"/>
    </location>
</feature>
<proteinExistence type="predicted"/>